<evidence type="ECO:0000256" key="3">
    <source>
        <dbReference type="SAM" id="MobiDB-lite"/>
    </source>
</evidence>
<feature type="compositionally biased region" description="Acidic residues" evidence="3">
    <location>
        <begin position="331"/>
        <end position="340"/>
    </location>
</feature>
<evidence type="ECO:0000313" key="7">
    <source>
        <dbReference type="Proteomes" id="UP001620626"/>
    </source>
</evidence>
<keyword evidence="4" id="KW-0732">Signal</keyword>
<dbReference type="InterPro" id="IPR016897">
    <property type="entry name" value="SKP1"/>
</dbReference>
<dbReference type="SUPFAM" id="SSF54695">
    <property type="entry name" value="POZ domain"/>
    <property type="match status" value="1"/>
</dbReference>
<feature type="domain" description="SKP1 component dimerisation" evidence="5">
    <location>
        <begin position="244"/>
        <end position="278"/>
    </location>
</feature>
<feature type="chain" id="PRO_5044830771" description="SKP1 component dimerisation domain-containing protein" evidence="4">
    <location>
        <begin position="21"/>
        <end position="340"/>
    </location>
</feature>
<organism evidence="6 7">
    <name type="scientific">Heterodera trifolii</name>
    <dbReference type="NCBI Taxonomy" id="157864"/>
    <lineage>
        <taxon>Eukaryota</taxon>
        <taxon>Metazoa</taxon>
        <taxon>Ecdysozoa</taxon>
        <taxon>Nematoda</taxon>
        <taxon>Chromadorea</taxon>
        <taxon>Rhabditida</taxon>
        <taxon>Tylenchina</taxon>
        <taxon>Tylenchomorpha</taxon>
        <taxon>Tylenchoidea</taxon>
        <taxon>Heteroderidae</taxon>
        <taxon>Heteroderinae</taxon>
        <taxon>Heterodera</taxon>
    </lineage>
</organism>
<feature type="region of interest" description="Disordered" evidence="3">
    <location>
        <begin position="256"/>
        <end position="340"/>
    </location>
</feature>
<dbReference type="InterPro" id="IPR036296">
    <property type="entry name" value="SKP1-like_dim_sf"/>
</dbReference>
<dbReference type="SMART" id="SM00512">
    <property type="entry name" value="Skp1"/>
    <property type="match status" value="1"/>
</dbReference>
<feature type="compositionally biased region" description="Basic and acidic residues" evidence="3">
    <location>
        <begin position="256"/>
        <end position="276"/>
    </location>
</feature>
<name>A0ABD2LQU5_9BILA</name>
<comment type="similarity">
    <text evidence="1">Belongs to the SKP1 family.</text>
</comment>
<feature type="region of interest" description="Disordered" evidence="3">
    <location>
        <begin position="164"/>
        <end position="184"/>
    </location>
</feature>
<evidence type="ECO:0000313" key="6">
    <source>
        <dbReference type="EMBL" id="KAL3117620.1"/>
    </source>
</evidence>
<dbReference type="PANTHER" id="PTHR11165">
    <property type="entry name" value="SKP1"/>
    <property type="match status" value="1"/>
</dbReference>
<reference evidence="6 7" key="1">
    <citation type="submission" date="2024-10" db="EMBL/GenBank/DDBJ databases">
        <authorList>
            <person name="Kim D."/>
        </authorList>
    </citation>
    <scope>NUCLEOTIDE SEQUENCE [LARGE SCALE GENOMIC DNA]</scope>
    <source>
        <strain evidence="6">BH-2024</strain>
    </source>
</reference>
<dbReference type="EMBL" id="JBICBT010000314">
    <property type="protein sequence ID" value="KAL3117620.1"/>
    <property type="molecule type" value="Genomic_DNA"/>
</dbReference>
<dbReference type="Gene3D" id="3.30.710.10">
    <property type="entry name" value="Potassium Channel Kv1.1, Chain A"/>
    <property type="match status" value="1"/>
</dbReference>
<evidence type="ECO:0000256" key="2">
    <source>
        <dbReference type="ARBA" id="ARBA00022786"/>
    </source>
</evidence>
<dbReference type="InterPro" id="IPR016072">
    <property type="entry name" value="Skp1_comp_dimer"/>
</dbReference>
<dbReference type="SUPFAM" id="SSF81382">
    <property type="entry name" value="Skp1 dimerisation domain-like"/>
    <property type="match status" value="1"/>
</dbReference>
<proteinExistence type="inferred from homology"/>
<evidence type="ECO:0000256" key="4">
    <source>
        <dbReference type="SAM" id="SignalP"/>
    </source>
</evidence>
<keyword evidence="2" id="KW-0833">Ubl conjugation pathway</keyword>
<sequence length="340" mass="39269">MLRLLLPISILALFGDCVDPGKRKSAGISINEPIRNQIKEKELVVATSRKGKEKVGEISIMDITEQFDKIEINVKPKDNVKRVIAQDKAKRAPTIFLKCADNVELEVKLDRNIFRFSTTLDTMMEDLGIGAVMRKVIEWCEHHKNDASIKPIYEEIALDVPTGKDAEASASNAQTGEVSEAPASNFKPKELAADNEKRLVFPIWDMKFLDKKWPELVDIILAANYLNIKLLLTFATTMVDNKWIKAKTPQEIRKTFRVKEEFPPGDPEWDRVAKENEWDESEGEREARQRSVRKRKNRRVRKRKQSSFRQEQLQQQNQKHQPHPGQQHDEDMNDDVEDDQ</sequence>
<gene>
    <name evidence="6" type="ORF">niasHT_003279</name>
</gene>
<accession>A0ABD2LQU5</accession>
<dbReference type="InterPro" id="IPR001232">
    <property type="entry name" value="SKP1-like"/>
</dbReference>
<dbReference type="Proteomes" id="UP001620626">
    <property type="component" value="Unassembled WGS sequence"/>
</dbReference>
<dbReference type="Pfam" id="PF01466">
    <property type="entry name" value="Skp1"/>
    <property type="match status" value="1"/>
</dbReference>
<feature type="compositionally biased region" description="Basic residues" evidence="3">
    <location>
        <begin position="290"/>
        <end position="306"/>
    </location>
</feature>
<feature type="compositionally biased region" description="Low complexity" evidence="3">
    <location>
        <begin position="310"/>
        <end position="325"/>
    </location>
</feature>
<feature type="signal peptide" evidence="4">
    <location>
        <begin position="1"/>
        <end position="20"/>
    </location>
</feature>
<evidence type="ECO:0000259" key="5">
    <source>
        <dbReference type="Pfam" id="PF01466"/>
    </source>
</evidence>
<keyword evidence="7" id="KW-1185">Reference proteome</keyword>
<dbReference type="AlphaFoldDB" id="A0ABD2LQU5"/>
<dbReference type="InterPro" id="IPR011333">
    <property type="entry name" value="SKP1/BTB/POZ_sf"/>
</dbReference>
<comment type="caution">
    <text evidence="6">The sequence shown here is derived from an EMBL/GenBank/DDBJ whole genome shotgun (WGS) entry which is preliminary data.</text>
</comment>
<protein>
    <recommendedName>
        <fullName evidence="5">SKP1 component dimerisation domain-containing protein</fullName>
    </recommendedName>
</protein>
<evidence type="ECO:0000256" key="1">
    <source>
        <dbReference type="ARBA" id="ARBA00009993"/>
    </source>
</evidence>